<dbReference type="Proteomes" id="UP001283341">
    <property type="component" value="Unassembled WGS sequence"/>
</dbReference>
<reference evidence="3" key="1">
    <citation type="journal article" date="2023" name="Mol. Phylogenet. Evol.">
        <title>Genome-scale phylogeny and comparative genomics of the fungal order Sordariales.</title>
        <authorList>
            <person name="Hensen N."/>
            <person name="Bonometti L."/>
            <person name="Westerberg I."/>
            <person name="Brannstrom I.O."/>
            <person name="Guillou S."/>
            <person name="Cros-Aarteil S."/>
            <person name="Calhoun S."/>
            <person name="Haridas S."/>
            <person name="Kuo A."/>
            <person name="Mondo S."/>
            <person name="Pangilinan J."/>
            <person name="Riley R."/>
            <person name="LaButti K."/>
            <person name="Andreopoulos B."/>
            <person name="Lipzen A."/>
            <person name="Chen C."/>
            <person name="Yan M."/>
            <person name="Daum C."/>
            <person name="Ng V."/>
            <person name="Clum A."/>
            <person name="Steindorff A."/>
            <person name="Ohm R.A."/>
            <person name="Martin F."/>
            <person name="Silar P."/>
            <person name="Natvig D.O."/>
            <person name="Lalanne C."/>
            <person name="Gautier V."/>
            <person name="Ament-Velasquez S.L."/>
            <person name="Kruys A."/>
            <person name="Hutchinson M.I."/>
            <person name="Powell A.J."/>
            <person name="Barry K."/>
            <person name="Miller A.N."/>
            <person name="Grigoriev I.V."/>
            <person name="Debuchy R."/>
            <person name="Gladieux P."/>
            <person name="Hiltunen Thoren M."/>
            <person name="Johannesson H."/>
        </authorList>
    </citation>
    <scope>NUCLEOTIDE SEQUENCE</scope>
    <source>
        <strain evidence="3">CBS 118394</strain>
    </source>
</reference>
<dbReference type="AlphaFoldDB" id="A0AAE0M186"/>
<gene>
    <name evidence="3" type="ORF">B0H66DRAFT_642375</name>
</gene>
<dbReference type="PANTHER" id="PTHR12149:SF8">
    <property type="entry name" value="PROTEIN-RIBULOSAMINE 3-KINASE"/>
    <property type="match status" value="1"/>
</dbReference>
<comment type="caution">
    <text evidence="3">The sequence shown here is derived from an EMBL/GenBank/DDBJ whole genome shotgun (WGS) entry which is preliminary data.</text>
</comment>
<dbReference type="GO" id="GO:0102193">
    <property type="term" value="F:protein-ribulosamine 3-kinase activity"/>
    <property type="evidence" value="ECO:0007669"/>
    <property type="project" value="UniProtKB-EC"/>
</dbReference>
<keyword evidence="4" id="KW-1185">Reference proteome</keyword>
<sequence length="204" mass="22646">MPGVGQVAHPVAIASQIIEKSEGCFLWASLICSELRQVTSEREIDMVIPRLLRPLETEGRTLIRTLVHGDLWDGNASVDVSTGRPLIFDPTPLYAHNEYGMGPWWAPRHKMTSAYIAAYTEHYQKSEPVADFEDCGAPYGLRVDLHASSLYPGSLRHRNLVMDTMRALLKKYPLGYTGYLVEKNSAAAASNQAVTASWREPTTA</sequence>
<name>A0AAE0M186_9PEZI</name>
<evidence type="ECO:0000256" key="1">
    <source>
        <dbReference type="ARBA" id="ARBA00011961"/>
    </source>
</evidence>
<accession>A0AAE0M186</accession>
<dbReference type="EC" id="2.7.1.172" evidence="1"/>
<dbReference type="PANTHER" id="PTHR12149">
    <property type="entry name" value="FRUCTOSAMINE 3 KINASE-RELATED PROTEIN"/>
    <property type="match status" value="1"/>
</dbReference>
<evidence type="ECO:0000313" key="4">
    <source>
        <dbReference type="Proteomes" id="UP001283341"/>
    </source>
</evidence>
<organism evidence="3 4">
    <name type="scientific">Apodospora peruviana</name>
    <dbReference type="NCBI Taxonomy" id="516989"/>
    <lineage>
        <taxon>Eukaryota</taxon>
        <taxon>Fungi</taxon>
        <taxon>Dikarya</taxon>
        <taxon>Ascomycota</taxon>
        <taxon>Pezizomycotina</taxon>
        <taxon>Sordariomycetes</taxon>
        <taxon>Sordariomycetidae</taxon>
        <taxon>Sordariales</taxon>
        <taxon>Lasiosphaeriaceae</taxon>
        <taxon>Apodospora</taxon>
    </lineage>
</organism>
<dbReference type="EMBL" id="JAUEDM010000006">
    <property type="protein sequence ID" value="KAK3315093.1"/>
    <property type="molecule type" value="Genomic_DNA"/>
</dbReference>
<dbReference type="Gene3D" id="3.90.1200.10">
    <property type="match status" value="1"/>
</dbReference>
<evidence type="ECO:0000256" key="2">
    <source>
        <dbReference type="ARBA" id="ARBA00048655"/>
    </source>
</evidence>
<protein>
    <recommendedName>
        <fullName evidence="1">protein-ribulosamine 3-kinase</fullName>
        <ecNumber evidence="1">2.7.1.172</ecNumber>
    </recommendedName>
</protein>
<proteinExistence type="predicted"/>
<reference evidence="3" key="2">
    <citation type="submission" date="2023-06" db="EMBL/GenBank/DDBJ databases">
        <authorList>
            <consortium name="Lawrence Berkeley National Laboratory"/>
            <person name="Haridas S."/>
            <person name="Hensen N."/>
            <person name="Bonometti L."/>
            <person name="Westerberg I."/>
            <person name="Brannstrom I.O."/>
            <person name="Guillou S."/>
            <person name="Cros-Aarteil S."/>
            <person name="Calhoun S."/>
            <person name="Kuo A."/>
            <person name="Mondo S."/>
            <person name="Pangilinan J."/>
            <person name="Riley R."/>
            <person name="Labutti K."/>
            <person name="Andreopoulos B."/>
            <person name="Lipzen A."/>
            <person name="Chen C."/>
            <person name="Yanf M."/>
            <person name="Daum C."/>
            <person name="Ng V."/>
            <person name="Clum A."/>
            <person name="Steindorff A."/>
            <person name="Ohm R."/>
            <person name="Martin F."/>
            <person name="Silar P."/>
            <person name="Natvig D."/>
            <person name="Lalanne C."/>
            <person name="Gautier V."/>
            <person name="Ament-Velasquez S.L."/>
            <person name="Kruys A."/>
            <person name="Hutchinson M.I."/>
            <person name="Powell A.J."/>
            <person name="Barry K."/>
            <person name="Miller A.N."/>
            <person name="Grigoriev I.V."/>
            <person name="Debuchy R."/>
            <person name="Gladieux P."/>
            <person name="Thoren M.H."/>
            <person name="Johannesson H."/>
        </authorList>
    </citation>
    <scope>NUCLEOTIDE SEQUENCE</scope>
    <source>
        <strain evidence="3">CBS 118394</strain>
    </source>
</reference>
<dbReference type="SUPFAM" id="SSF56112">
    <property type="entry name" value="Protein kinase-like (PK-like)"/>
    <property type="match status" value="1"/>
</dbReference>
<dbReference type="Pfam" id="PF03881">
    <property type="entry name" value="Fructosamin_kin"/>
    <property type="match status" value="1"/>
</dbReference>
<comment type="catalytic activity">
    <reaction evidence="2">
        <text>N(6)-D-ribulosyl-L-lysyl-[protein] + ATP = N(6)-(3-O-phospho-D-ribulosyl)-L-lysyl-[protein] + ADP + H(+)</text>
        <dbReference type="Rhea" id="RHEA:48432"/>
        <dbReference type="Rhea" id="RHEA-COMP:12103"/>
        <dbReference type="Rhea" id="RHEA-COMP:12104"/>
        <dbReference type="ChEBI" id="CHEBI:15378"/>
        <dbReference type="ChEBI" id="CHEBI:30616"/>
        <dbReference type="ChEBI" id="CHEBI:90418"/>
        <dbReference type="ChEBI" id="CHEBI:90420"/>
        <dbReference type="ChEBI" id="CHEBI:456216"/>
        <dbReference type="EC" id="2.7.1.172"/>
    </reaction>
    <physiologicalReaction direction="left-to-right" evidence="2">
        <dbReference type="Rhea" id="RHEA:48433"/>
    </physiologicalReaction>
</comment>
<evidence type="ECO:0000313" key="3">
    <source>
        <dbReference type="EMBL" id="KAK3315093.1"/>
    </source>
</evidence>
<dbReference type="InterPro" id="IPR011009">
    <property type="entry name" value="Kinase-like_dom_sf"/>
</dbReference>
<dbReference type="InterPro" id="IPR016477">
    <property type="entry name" value="Fructo-/Ketosamine-3-kinase"/>
</dbReference>